<feature type="region of interest" description="Disordered" evidence="1">
    <location>
        <begin position="1"/>
        <end position="151"/>
    </location>
</feature>
<accession>L8H256</accession>
<dbReference type="RefSeq" id="XP_004341387.1">
    <property type="nucleotide sequence ID" value="XM_004341339.1"/>
</dbReference>
<feature type="compositionally biased region" description="Basic and acidic residues" evidence="1">
    <location>
        <begin position="38"/>
        <end position="47"/>
    </location>
</feature>
<feature type="compositionally biased region" description="Basic residues" evidence="1">
    <location>
        <begin position="1"/>
        <end position="13"/>
    </location>
</feature>
<dbReference type="Proteomes" id="UP000011083">
    <property type="component" value="Unassembled WGS sequence"/>
</dbReference>
<dbReference type="GeneID" id="14920079"/>
<feature type="compositionally biased region" description="Polar residues" evidence="1">
    <location>
        <begin position="113"/>
        <end position="122"/>
    </location>
</feature>
<organism evidence="2 3">
    <name type="scientific">Acanthamoeba castellanii (strain ATCC 30010 / Neff)</name>
    <dbReference type="NCBI Taxonomy" id="1257118"/>
    <lineage>
        <taxon>Eukaryota</taxon>
        <taxon>Amoebozoa</taxon>
        <taxon>Discosea</taxon>
        <taxon>Longamoebia</taxon>
        <taxon>Centramoebida</taxon>
        <taxon>Acanthamoebidae</taxon>
        <taxon>Acanthamoeba</taxon>
    </lineage>
</organism>
<keyword evidence="3" id="KW-1185">Reference proteome</keyword>
<evidence type="ECO:0000256" key="1">
    <source>
        <dbReference type="SAM" id="MobiDB-lite"/>
    </source>
</evidence>
<dbReference type="VEuPathDB" id="AmoebaDB:ACA1_264760"/>
<dbReference type="EMBL" id="KB007933">
    <property type="protein sequence ID" value="ELR19302.1"/>
    <property type="molecule type" value="Genomic_DNA"/>
</dbReference>
<dbReference type="AlphaFoldDB" id="L8H256"/>
<evidence type="ECO:0000313" key="3">
    <source>
        <dbReference type="Proteomes" id="UP000011083"/>
    </source>
</evidence>
<sequence length="219" mass="23533">MRAYRLRWGHARSGRTAATEATGHGCRRGNATRRPAHRRDVPNGRPERWRRRSAGATGCQASVHERPARHDQPAGSKADATTAAGHGAATNGHARGWSSSTPAADPWRAARSAHTNVPTTSADGRPAAATTRSGAAATTAVRRPWRRQHDEPTADAVLPDAAAVPATATATKPAPTTHNVKEMKPGVYLCAPVERHLCRRPSRIFVGEEKRPNRDRAIN</sequence>
<dbReference type="KEGG" id="acan:ACA1_264760"/>
<feature type="compositionally biased region" description="Basic residues" evidence="1">
    <location>
        <begin position="25"/>
        <end position="37"/>
    </location>
</feature>
<reference evidence="2 3" key="1">
    <citation type="journal article" date="2013" name="Genome Biol.">
        <title>Genome of Acanthamoeba castellanii highlights extensive lateral gene transfer and early evolution of tyrosine kinase signaling.</title>
        <authorList>
            <person name="Clarke M."/>
            <person name="Lohan A.J."/>
            <person name="Liu B."/>
            <person name="Lagkouvardos I."/>
            <person name="Roy S."/>
            <person name="Zafar N."/>
            <person name="Bertelli C."/>
            <person name="Schilde C."/>
            <person name="Kianianmomeni A."/>
            <person name="Burglin T.R."/>
            <person name="Frech C."/>
            <person name="Turcotte B."/>
            <person name="Kopec K.O."/>
            <person name="Synnott J.M."/>
            <person name="Choo C."/>
            <person name="Paponov I."/>
            <person name="Finkler A."/>
            <person name="Soon Heng Tan C."/>
            <person name="Hutchins A.P."/>
            <person name="Weinmeier T."/>
            <person name="Rattei T."/>
            <person name="Chu J.S."/>
            <person name="Gimenez G."/>
            <person name="Irimia M."/>
            <person name="Rigden D.J."/>
            <person name="Fitzpatrick D.A."/>
            <person name="Lorenzo-Morales J."/>
            <person name="Bateman A."/>
            <person name="Chiu C.H."/>
            <person name="Tang P."/>
            <person name="Hegemann P."/>
            <person name="Fromm H."/>
            <person name="Raoult D."/>
            <person name="Greub G."/>
            <person name="Miranda-Saavedra D."/>
            <person name="Chen N."/>
            <person name="Nash P."/>
            <person name="Ginger M.L."/>
            <person name="Horn M."/>
            <person name="Schaap P."/>
            <person name="Caler L."/>
            <person name="Loftus B."/>
        </authorList>
    </citation>
    <scope>NUCLEOTIDE SEQUENCE [LARGE SCALE GENOMIC DNA]</scope>
    <source>
        <strain evidence="2 3">Neff</strain>
    </source>
</reference>
<feature type="compositionally biased region" description="Low complexity" evidence="1">
    <location>
        <begin position="125"/>
        <end position="142"/>
    </location>
</feature>
<evidence type="ECO:0000313" key="2">
    <source>
        <dbReference type="EMBL" id="ELR19302.1"/>
    </source>
</evidence>
<name>L8H256_ACACF</name>
<gene>
    <name evidence="2" type="ORF">ACA1_264760</name>
</gene>
<feature type="compositionally biased region" description="Low complexity" evidence="1">
    <location>
        <begin position="78"/>
        <end position="94"/>
    </location>
</feature>
<protein>
    <submittedName>
        <fullName evidence="2">Uncharacterized protein</fullName>
    </submittedName>
</protein>
<proteinExistence type="predicted"/>
<feature type="compositionally biased region" description="Basic and acidic residues" evidence="1">
    <location>
        <begin position="63"/>
        <end position="72"/>
    </location>
</feature>